<dbReference type="GeneID" id="302706817"/>
<dbReference type="Proteomes" id="UP000010296">
    <property type="component" value="Unassembled WGS sequence"/>
</dbReference>
<dbReference type="AlphaFoldDB" id="E6LCV7"/>
<reference evidence="3 4" key="1">
    <citation type="submission" date="2010-12" db="EMBL/GenBank/DDBJ databases">
        <authorList>
            <person name="Muzny D."/>
            <person name="Qin X."/>
            <person name="Deng J."/>
            <person name="Jiang H."/>
            <person name="Liu Y."/>
            <person name="Qu J."/>
            <person name="Song X.-Z."/>
            <person name="Zhang L."/>
            <person name="Thornton R."/>
            <person name="Coyle M."/>
            <person name="Francisco L."/>
            <person name="Jackson L."/>
            <person name="Javaid M."/>
            <person name="Korchina V."/>
            <person name="Kovar C."/>
            <person name="Mata R."/>
            <person name="Mathew T."/>
            <person name="Ngo R."/>
            <person name="Nguyen L."/>
            <person name="Nguyen N."/>
            <person name="Okwuonu G."/>
            <person name="Ongeri F."/>
            <person name="Pham C."/>
            <person name="Simmons D."/>
            <person name="Wilczek-Boney K."/>
            <person name="Hale W."/>
            <person name="Jakkamsetti A."/>
            <person name="Pham P."/>
            <person name="Ruth R."/>
            <person name="San Lucas F."/>
            <person name="Warren J."/>
            <person name="Zhang J."/>
            <person name="Zhao Z."/>
            <person name="Zhou C."/>
            <person name="Zhu D."/>
            <person name="Lee S."/>
            <person name="Bess C."/>
            <person name="Blankenburg K."/>
            <person name="Forbes L."/>
            <person name="Fu Q."/>
            <person name="Gubbala S."/>
            <person name="Hirani K."/>
            <person name="Jayaseelan J.C."/>
            <person name="Lara F."/>
            <person name="Munidasa M."/>
            <person name="Palculict T."/>
            <person name="Patil S."/>
            <person name="Pu L.-L."/>
            <person name="Saada N."/>
            <person name="Tang L."/>
            <person name="Weissenberger G."/>
            <person name="Zhu Y."/>
            <person name="Hemphill L."/>
            <person name="Shang Y."/>
            <person name="Youmans B."/>
            <person name="Ayvaz T."/>
            <person name="Ross M."/>
            <person name="Santibanez J."/>
            <person name="Aqrawi P."/>
            <person name="Gross S."/>
            <person name="Joshi V."/>
            <person name="Fowler G."/>
            <person name="Nazareth L."/>
            <person name="Reid J."/>
            <person name="Worley K."/>
            <person name="Petrosino J."/>
            <person name="Highlander S."/>
            <person name="Gibbs R."/>
        </authorList>
    </citation>
    <scope>NUCLEOTIDE SEQUENCE [LARGE SCALE GENOMIC DNA]</scope>
    <source>
        <strain evidence="4">DSM 15952 / CCUG 50447 / LMG 22039 / TP 1.5</strain>
    </source>
</reference>
<dbReference type="HOGENOM" id="CLU_135650_0_3_9"/>
<dbReference type="SUPFAM" id="SSF82771">
    <property type="entry name" value="GIY-YIG endonuclease"/>
    <property type="match status" value="1"/>
</dbReference>
<keyword evidence="4" id="KW-1185">Reference proteome</keyword>
<name>E6LCV7_ENTI1</name>
<dbReference type="EMBL" id="AEPV01000004">
    <property type="protein sequence ID" value="EFU74967.1"/>
    <property type="molecule type" value="Genomic_DNA"/>
</dbReference>
<dbReference type="PROSITE" id="PS50164">
    <property type="entry name" value="GIY_YIG"/>
    <property type="match status" value="1"/>
</dbReference>
<evidence type="ECO:0000256" key="1">
    <source>
        <dbReference type="ARBA" id="ARBA00007435"/>
    </source>
</evidence>
<feature type="domain" description="GIY-YIG" evidence="2">
    <location>
        <begin position="3"/>
        <end position="80"/>
    </location>
</feature>
<dbReference type="Gene3D" id="3.40.1440.10">
    <property type="entry name" value="GIY-YIG endonuclease"/>
    <property type="match status" value="1"/>
</dbReference>
<evidence type="ECO:0000259" key="2">
    <source>
        <dbReference type="PROSITE" id="PS50164"/>
    </source>
</evidence>
<dbReference type="CDD" id="cd10456">
    <property type="entry name" value="GIY-YIG_UPF0213"/>
    <property type="match status" value="1"/>
</dbReference>
<dbReference type="RefSeq" id="WP_007207218.1">
    <property type="nucleotide sequence ID" value="NZ_GL622241.1"/>
</dbReference>
<dbReference type="eggNOG" id="COG2827">
    <property type="taxonomic scope" value="Bacteria"/>
</dbReference>
<gene>
    <name evidence="3" type="primary">yazA</name>
    <name evidence="3" type="ORF">HMPREF9088_0197</name>
</gene>
<dbReference type="PANTHER" id="PTHR34477">
    <property type="entry name" value="UPF0213 PROTEIN YHBQ"/>
    <property type="match status" value="1"/>
</dbReference>
<dbReference type="InterPro" id="IPR050190">
    <property type="entry name" value="UPF0213_domain"/>
</dbReference>
<comment type="caution">
    <text evidence="3">The sequence shown here is derived from an EMBL/GenBank/DDBJ whole genome shotgun (WGS) entry which is preliminary data.</text>
</comment>
<comment type="similarity">
    <text evidence="1">Belongs to the UPF0213 family.</text>
</comment>
<dbReference type="InterPro" id="IPR035901">
    <property type="entry name" value="GIY-YIG_endonuc_sf"/>
</dbReference>
<accession>E6LCV7</accession>
<dbReference type="PANTHER" id="PTHR34477:SF1">
    <property type="entry name" value="UPF0213 PROTEIN YHBQ"/>
    <property type="match status" value="1"/>
</dbReference>
<dbReference type="STRING" id="888064.HMPREF9088_0197"/>
<evidence type="ECO:0000313" key="3">
    <source>
        <dbReference type="EMBL" id="EFU74967.1"/>
    </source>
</evidence>
<proteinExistence type="inferred from homology"/>
<evidence type="ECO:0000313" key="4">
    <source>
        <dbReference type="Proteomes" id="UP000010296"/>
    </source>
</evidence>
<organism evidence="3 4">
    <name type="scientific">Enterococcus italicus (strain DSM 15952 / CCUG 50447 / LMG 22039 / TP 1.5)</name>
    <dbReference type="NCBI Taxonomy" id="888064"/>
    <lineage>
        <taxon>Bacteria</taxon>
        <taxon>Bacillati</taxon>
        <taxon>Bacillota</taxon>
        <taxon>Bacilli</taxon>
        <taxon>Lactobacillales</taxon>
        <taxon>Enterococcaceae</taxon>
        <taxon>Enterococcus</taxon>
    </lineage>
</organism>
<dbReference type="InterPro" id="IPR000305">
    <property type="entry name" value="GIY-YIG_endonuc"/>
</dbReference>
<sequence length="90" mass="10622">MATKHYFYVLLCKDGSYYGGYTTDPDRRLKEHNDGIGAKYTRLQSRRPLTMIHTECFATRSEATKAEAAFKKLARKQKERYLQINKKRKE</sequence>
<dbReference type="Pfam" id="PF01541">
    <property type="entry name" value="GIY-YIG"/>
    <property type="match status" value="1"/>
</dbReference>
<protein>
    <submittedName>
        <fullName evidence="3">GIY-YIG catalytic domain protein</fullName>
    </submittedName>
</protein>
<dbReference type="OrthoDB" id="9807770at2"/>